<dbReference type="Gene3D" id="1.10.260.40">
    <property type="entry name" value="lambda repressor-like DNA-binding domains"/>
    <property type="match status" value="1"/>
</dbReference>
<dbReference type="PANTHER" id="PTHR46797">
    <property type="entry name" value="HTH-TYPE TRANSCRIPTIONAL REGULATOR"/>
    <property type="match status" value="1"/>
</dbReference>
<dbReference type="GO" id="GO:0003677">
    <property type="term" value="F:DNA binding"/>
    <property type="evidence" value="ECO:0007669"/>
    <property type="project" value="UniProtKB-KW"/>
</dbReference>
<name>A0A1M6IRL7_9ACTN</name>
<accession>A0A1M6IRL7</accession>
<organism evidence="3 4">
    <name type="scientific">Nocardiopsis flavescens</name>
    <dbReference type="NCBI Taxonomy" id="758803"/>
    <lineage>
        <taxon>Bacteria</taxon>
        <taxon>Bacillati</taxon>
        <taxon>Actinomycetota</taxon>
        <taxon>Actinomycetes</taxon>
        <taxon>Streptosporangiales</taxon>
        <taxon>Nocardiopsidaceae</taxon>
        <taxon>Nocardiopsis</taxon>
    </lineage>
</organism>
<dbReference type="AlphaFoldDB" id="A0A1M6IRL7"/>
<reference evidence="3 4" key="1">
    <citation type="submission" date="2016-11" db="EMBL/GenBank/DDBJ databases">
        <authorList>
            <person name="Jaros S."/>
            <person name="Januszkiewicz K."/>
            <person name="Wedrychowicz H."/>
        </authorList>
    </citation>
    <scope>NUCLEOTIDE SEQUENCE [LARGE SCALE GENOMIC DNA]</scope>
    <source>
        <strain evidence="3 4">CGMCC 4.5723</strain>
    </source>
</reference>
<dbReference type="InterPro" id="IPR010982">
    <property type="entry name" value="Lambda_DNA-bd_dom_sf"/>
</dbReference>
<dbReference type="SMART" id="SM00530">
    <property type="entry name" value="HTH_XRE"/>
    <property type="match status" value="1"/>
</dbReference>
<keyword evidence="4" id="KW-1185">Reference proteome</keyword>
<gene>
    <name evidence="3" type="ORF">SAMN05421803_105268</name>
</gene>
<dbReference type="InterPro" id="IPR001387">
    <property type="entry name" value="Cro/C1-type_HTH"/>
</dbReference>
<dbReference type="STRING" id="758803.SAMN05421803_105268"/>
<dbReference type="GO" id="GO:0003700">
    <property type="term" value="F:DNA-binding transcription factor activity"/>
    <property type="evidence" value="ECO:0007669"/>
    <property type="project" value="TreeGrafter"/>
</dbReference>
<evidence type="ECO:0000313" key="3">
    <source>
        <dbReference type="EMBL" id="SHJ37062.1"/>
    </source>
</evidence>
<dbReference type="InterPro" id="IPR050807">
    <property type="entry name" value="TransReg_Diox_bact_type"/>
</dbReference>
<dbReference type="Pfam" id="PF13560">
    <property type="entry name" value="HTH_31"/>
    <property type="match status" value="1"/>
</dbReference>
<feature type="domain" description="HTH cro/C1-type" evidence="2">
    <location>
        <begin position="18"/>
        <end position="73"/>
    </location>
</feature>
<dbReference type="CDD" id="cd00093">
    <property type="entry name" value="HTH_XRE"/>
    <property type="match status" value="1"/>
</dbReference>
<dbReference type="Pfam" id="PF19054">
    <property type="entry name" value="DUF5753"/>
    <property type="match status" value="1"/>
</dbReference>
<dbReference type="SUPFAM" id="SSF47413">
    <property type="entry name" value="lambda repressor-like DNA-binding domains"/>
    <property type="match status" value="1"/>
</dbReference>
<proteinExistence type="predicted"/>
<sequence length="282" mass="31498">MGAMPPDKKALIRYGRELRALRDEAGLTQTALARRVSISKSTISDIERGRTAPTPQLRADLDAVLGSGRLERVWTESTGSGREAWKYEVAALVDGASAVYEYQVLVWPAHLQTEAYARTLIRYGAQWLSEEERETRAAERHKRATRMAESLHPKLWVVVDETILMRRYGSPQIMRDQLAFVADLAERERITMQLVPLGASKHPGNSGAFKLITTDNTPDVLFAESVREGQLVTDAVEVAQFRGQFAALQAAATSPEVALSRLQDEIRRLDDEQAQVAQEQLQ</sequence>
<dbReference type="Proteomes" id="UP000184452">
    <property type="component" value="Unassembled WGS sequence"/>
</dbReference>
<evidence type="ECO:0000259" key="2">
    <source>
        <dbReference type="PROSITE" id="PS50943"/>
    </source>
</evidence>
<dbReference type="PANTHER" id="PTHR46797:SF1">
    <property type="entry name" value="METHYLPHOSPHONATE SYNTHASE"/>
    <property type="match status" value="1"/>
</dbReference>
<dbReference type="InterPro" id="IPR043917">
    <property type="entry name" value="DUF5753"/>
</dbReference>
<evidence type="ECO:0000313" key="4">
    <source>
        <dbReference type="Proteomes" id="UP000184452"/>
    </source>
</evidence>
<evidence type="ECO:0000256" key="1">
    <source>
        <dbReference type="ARBA" id="ARBA00023125"/>
    </source>
</evidence>
<protein>
    <submittedName>
        <fullName evidence="3">DNA-binding transcriptional regulator, XRE-family HTH domain</fullName>
    </submittedName>
</protein>
<dbReference type="EMBL" id="FQZK01000005">
    <property type="protein sequence ID" value="SHJ37062.1"/>
    <property type="molecule type" value="Genomic_DNA"/>
</dbReference>
<dbReference type="GO" id="GO:0005829">
    <property type="term" value="C:cytosol"/>
    <property type="evidence" value="ECO:0007669"/>
    <property type="project" value="TreeGrafter"/>
</dbReference>
<dbReference type="PROSITE" id="PS50943">
    <property type="entry name" value="HTH_CROC1"/>
    <property type="match status" value="1"/>
</dbReference>
<keyword evidence="1 3" id="KW-0238">DNA-binding</keyword>